<evidence type="ECO:0000259" key="2">
    <source>
        <dbReference type="Pfam" id="PF03886"/>
    </source>
</evidence>
<keyword evidence="4" id="KW-1185">Reference proteome</keyword>
<dbReference type="RefSeq" id="WP_008854727.1">
    <property type="nucleotide sequence ID" value="NZ_JOPB01000008.1"/>
</dbReference>
<evidence type="ECO:0000313" key="4">
    <source>
        <dbReference type="Proteomes" id="UP000194946"/>
    </source>
</evidence>
<sequence>MKKIITYGAIGTFSLLVGCAAPALQYYTLTEGGNIIPQPSRTQTSSDNATVIYIVRVTVPDYLNTTDITTRHDTVVNHSVNGRMSSILSVGATGFIANLLTDKNPNLWITNESPVTPPNYQLMINIRRFDLQADPDQTGKLTIEATWSIIPKDSQLPIQKQRTNFVVQGSIKTDSEIIQLEQKALTQLTDSINTTIQQLR</sequence>
<name>A0A251ZTN7_9PROT</name>
<gene>
    <name evidence="3" type="ORF">HK18_10805</name>
</gene>
<keyword evidence="1" id="KW-0732">Signal</keyword>
<evidence type="ECO:0000313" key="3">
    <source>
        <dbReference type="EMBL" id="OUI78029.1"/>
    </source>
</evidence>
<reference evidence="4" key="1">
    <citation type="submission" date="2014-06" db="EMBL/GenBank/DDBJ databases">
        <authorList>
            <person name="Winans N.J."/>
            <person name="Newell P.D."/>
            <person name="Douglas A.E."/>
        </authorList>
    </citation>
    <scope>NUCLEOTIDE SEQUENCE [LARGE SCALE GENOMIC DNA]</scope>
    <source>
        <strain evidence="4">DmL_052</strain>
    </source>
</reference>
<dbReference type="Gene3D" id="3.40.50.10610">
    <property type="entry name" value="ABC-type transport auxiliary lipoprotein component"/>
    <property type="match status" value="1"/>
</dbReference>
<feature type="domain" description="ABC-type transport auxiliary lipoprotein component" evidence="2">
    <location>
        <begin position="37"/>
        <end position="192"/>
    </location>
</feature>
<protein>
    <recommendedName>
        <fullName evidence="2">ABC-type transport auxiliary lipoprotein component domain-containing protein</fullName>
    </recommendedName>
</protein>
<dbReference type="Pfam" id="PF03886">
    <property type="entry name" value="ABC_trans_aux"/>
    <property type="match status" value="1"/>
</dbReference>
<accession>A0A251ZTN7</accession>
<organism evidence="3 4">
    <name type="scientific">Commensalibacter intestini</name>
    <dbReference type="NCBI Taxonomy" id="479936"/>
    <lineage>
        <taxon>Bacteria</taxon>
        <taxon>Pseudomonadati</taxon>
        <taxon>Pseudomonadota</taxon>
        <taxon>Alphaproteobacteria</taxon>
        <taxon>Acetobacterales</taxon>
        <taxon>Acetobacteraceae</taxon>
    </lineage>
</organism>
<dbReference type="SUPFAM" id="SSF159594">
    <property type="entry name" value="XCC0632-like"/>
    <property type="match status" value="1"/>
</dbReference>
<dbReference type="Proteomes" id="UP000194946">
    <property type="component" value="Unassembled WGS sequence"/>
</dbReference>
<proteinExistence type="predicted"/>
<feature type="signal peptide" evidence="1">
    <location>
        <begin position="1"/>
        <end position="23"/>
    </location>
</feature>
<dbReference type="InterPro" id="IPR005586">
    <property type="entry name" value="ABC_trans_aux"/>
</dbReference>
<dbReference type="EMBL" id="JOPB01000008">
    <property type="protein sequence ID" value="OUI78029.1"/>
    <property type="molecule type" value="Genomic_DNA"/>
</dbReference>
<evidence type="ECO:0000256" key="1">
    <source>
        <dbReference type="SAM" id="SignalP"/>
    </source>
</evidence>
<dbReference type="PROSITE" id="PS51257">
    <property type="entry name" value="PROKAR_LIPOPROTEIN"/>
    <property type="match status" value="1"/>
</dbReference>
<dbReference type="AlphaFoldDB" id="A0A251ZTN7"/>
<feature type="chain" id="PRO_5011442778" description="ABC-type transport auxiliary lipoprotein component domain-containing protein" evidence="1">
    <location>
        <begin position="24"/>
        <end position="200"/>
    </location>
</feature>
<comment type="caution">
    <text evidence="3">The sequence shown here is derived from an EMBL/GenBank/DDBJ whole genome shotgun (WGS) entry which is preliminary data.</text>
</comment>